<gene>
    <name evidence="2" type="ORF">ACFQE5_01595</name>
</gene>
<evidence type="ECO:0000313" key="3">
    <source>
        <dbReference type="Proteomes" id="UP001596302"/>
    </source>
</evidence>
<sequence>MSEHRCPLPDRPETRILDDDTADLVADIHAIADHLDTLGAAGARDVLRRAADTLDETAGALERERRYRTLGGPPPPCDPGWANLALPPPPSASDPDAPPHHRPTRNEAGTNGRT</sequence>
<accession>A0ABW1IX55</accession>
<comment type="caution">
    <text evidence="2">The sequence shown here is derived from an EMBL/GenBank/DDBJ whole genome shotgun (WGS) entry which is preliminary data.</text>
</comment>
<name>A0ABW1IX55_9PSEU</name>
<feature type="region of interest" description="Disordered" evidence="1">
    <location>
        <begin position="60"/>
        <end position="114"/>
    </location>
</feature>
<proteinExistence type="predicted"/>
<keyword evidence="3" id="KW-1185">Reference proteome</keyword>
<organism evidence="2 3">
    <name type="scientific">Pseudonocardia hispaniensis</name>
    <dbReference type="NCBI Taxonomy" id="904933"/>
    <lineage>
        <taxon>Bacteria</taxon>
        <taxon>Bacillati</taxon>
        <taxon>Actinomycetota</taxon>
        <taxon>Actinomycetes</taxon>
        <taxon>Pseudonocardiales</taxon>
        <taxon>Pseudonocardiaceae</taxon>
        <taxon>Pseudonocardia</taxon>
    </lineage>
</organism>
<evidence type="ECO:0000313" key="2">
    <source>
        <dbReference type="EMBL" id="MFC5992900.1"/>
    </source>
</evidence>
<protein>
    <submittedName>
        <fullName evidence="2">Uncharacterized protein</fullName>
    </submittedName>
</protein>
<dbReference type="Proteomes" id="UP001596302">
    <property type="component" value="Unassembled WGS sequence"/>
</dbReference>
<dbReference type="RefSeq" id="WP_379581928.1">
    <property type="nucleotide sequence ID" value="NZ_JBHSQW010000002.1"/>
</dbReference>
<reference evidence="3" key="1">
    <citation type="journal article" date="2019" name="Int. J. Syst. Evol. Microbiol.">
        <title>The Global Catalogue of Microorganisms (GCM) 10K type strain sequencing project: providing services to taxonomists for standard genome sequencing and annotation.</title>
        <authorList>
            <consortium name="The Broad Institute Genomics Platform"/>
            <consortium name="The Broad Institute Genome Sequencing Center for Infectious Disease"/>
            <person name="Wu L."/>
            <person name="Ma J."/>
        </authorList>
    </citation>
    <scope>NUCLEOTIDE SEQUENCE [LARGE SCALE GENOMIC DNA]</scope>
    <source>
        <strain evidence="3">CCM 8391</strain>
    </source>
</reference>
<dbReference type="EMBL" id="JBHSQW010000002">
    <property type="protein sequence ID" value="MFC5992900.1"/>
    <property type="molecule type" value="Genomic_DNA"/>
</dbReference>
<evidence type="ECO:0000256" key="1">
    <source>
        <dbReference type="SAM" id="MobiDB-lite"/>
    </source>
</evidence>